<dbReference type="EMBL" id="VSRR010041869">
    <property type="protein sequence ID" value="MPC75792.1"/>
    <property type="molecule type" value="Genomic_DNA"/>
</dbReference>
<accession>A0A5B7HWL6</accession>
<protein>
    <submittedName>
        <fullName evidence="1">Uncharacterized protein</fullName>
    </submittedName>
</protein>
<evidence type="ECO:0000313" key="1">
    <source>
        <dbReference type="EMBL" id="MPC75792.1"/>
    </source>
</evidence>
<dbReference type="Proteomes" id="UP000324222">
    <property type="component" value="Unassembled WGS sequence"/>
</dbReference>
<reference evidence="1 2" key="1">
    <citation type="submission" date="2019-05" db="EMBL/GenBank/DDBJ databases">
        <title>Another draft genome of Portunus trituberculatus and its Hox gene families provides insights of decapod evolution.</title>
        <authorList>
            <person name="Jeong J.-H."/>
            <person name="Song I."/>
            <person name="Kim S."/>
            <person name="Choi T."/>
            <person name="Kim D."/>
            <person name="Ryu S."/>
            <person name="Kim W."/>
        </authorList>
    </citation>
    <scope>NUCLEOTIDE SEQUENCE [LARGE SCALE GENOMIC DNA]</scope>
    <source>
        <tissue evidence="1">Muscle</tissue>
    </source>
</reference>
<proteinExistence type="predicted"/>
<sequence>MNAPAPLPQSPKYPWKCVRGVSQRRSSAHRHTRVALQASLCSSCSCFWEFPPSPALVEASCEARGRQAVLTGTGYEGRRAGVDEGKEGWRSL</sequence>
<evidence type="ECO:0000313" key="2">
    <source>
        <dbReference type="Proteomes" id="UP000324222"/>
    </source>
</evidence>
<comment type="caution">
    <text evidence="1">The sequence shown here is derived from an EMBL/GenBank/DDBJ whole genome shotgun (WGS) entry which is preliminary data.</text>
</comment>
<keyword evidence="2" id="KW-1185">Reference proteome</keyword>
<dbReference type="AlphaFoldDB" id="A0A5B7HWL6"/>
<name>A0A5B7HWL6_PORTR</name>
<gene>
    <name evidence="1" type="ORF">E2C01_070188</name>
</gene>
<organism evidence="1 2">
    <name type="scientific">Portunus trituberculatus</name>
    <name type="common">Swimming crab</name>
    <name type="synonym">Neptunus trituberculatus</name>
    <dbReference type="NCBI Taxonomy" id="210409"/>
    <lineage>
        <taxon>Eukaryota</taxon>
        <taxon>Metazoa</taxon>
        <taxon>Ecdysozoa</taxon>
        <taxon>Arthropoda</taxon>
        <taxon>Crustacea</taxon>
        <taxon>Multicrustacea</taxon>
        <taxon>Malacostraca</taxon>
        <taxon>Eumalacostraca</taxon>
        <taxon>Eucarida</taxon>
        <taxon>Decapoda</taxon>
        <taxon>Pleocyemata</taxon>
        <taxon>Brachyura</taxon>
        <taxon>Eubrachyura</taxon>
        <taxon>Portunoidea</taxon>
        <taxon>Portunidae</taxon>
        <taxon>Portuninae</taxon>
        <taxon>Portunus</taxon>
    </lineage>
</organism>